<name>A0A150J6T5_9EURY</name>
<dbReference type="Proteomes" id="UP000075578">
    <property type="component" value="Unassembled WGS sequence"/>
</dbReference>
<gene>
    <name evidence="1" type="ORF">AMQ74_00596</name>
</gene>
<evidence type="ECO:0000313" key="1">
    <source>
        <dbReference type="EMBL" id="KYC52835.1"/>
    </source>
</evidence>
<dbReference type="AlphaFoldDB" id="A0A150J6T5"/>
<protein>
    <submittedName>
        <fullName evidence="1">Uncharacterized protein</fullName>
    </submittedName>
</protein>
<sequence>MKPFPESYIREKADEPTLKILDLWKKLSKDLFNYSIEVILCDRKDNPELKFVQGELNTAYPGFFDGKIVLSIWLEHPKSFDPIIITHEIGHWILMVTGFKGLVNKYGKQSEIDINMNSLAQHSPLYTLQRKFGHDPQKLIDTRAKNNLNALIKTTEYMLGDRWAEFALLFADDVINCSEYIKNDLMEVLKQEYPVTLSFLEKILNIVSKYDLNEPKSNLAFLKSLVNTLYLGEGWKVMDEIVELKETIKENELKK</sequence>
<organism evidence="1 2">
    <name type="scientific">Candidatus Methanofastidiosum methylothiophilum</name>
    <dbReference type="NCBI Taxonomy" id="1705564"/>
    <lineage>
        <taxon>Archaea</taxon>
        <taxon>Methanobacteriati</taxon>
        <taxon>Methanobacteriota</taxon>
        <taxon>Stenosarchaea group</taxon>
        <taxon>Candidatus Methanofastidiosia</taxon>
        <taxon>Candidatus Methanofastidiosales</taxon>
        <taxon>Candidatus Methanofastidiosaceae</taxon>
        <taxon>Candidatus Methanofastidiosum</taxon>
    </lineage>
</organism>
<comment type="caution">
    <text evidence="1">The sequence shown here is derived from an EMBL/GenBank/DDBJ whole genome shotgun (WGS) entry which is preliminary data.</text>
</comment>
<accession>A0A150J6T5</accession>
<reference evidence="1 2" key="1">
    <citation type="journal article" date="2016" name="ISME J.">
        <title>Chasing the elusive Euryarchaeota class WSA2: genomes reveal a uniquely fastidious methyl-reducing methanogen.</title>
        <authorList>
            <person name="Nobu M.K."/>
            <person name="Narihiro T."/>
            <person name="Kuroda K."/>
            <person name="Mei R."/>
            <person name="Liu W.T."/>
        </authorList>
    </citation>
    <scope>NUCLEOTIDE SEQUENCE [LARGE SCALE GENOMIC DNA]</scope>
    <source>
        <strain evidence="1">U1lsi0528_Bin089</strain>
    </source>
</reference>
<evidence type="ECO:0000313" key="2">
    <source>
        <dbReference type="Proteomes" id="UP000075578"/>
    </source>
</evidence>
<dbReference type="EMBL" id="LNGD01000023">
    <property type="protein sequence ID" value="KYC52835.1"/>
    <property type="molecule type" value="Genomic_DNA"/>
</dbReference>
<proteinExistence type="predicted"/>